<organism evidence="2 3">
    <name type="scientific">Recurvomyces mirabilis</name>
    <dbReference type="NCBI Taxonomy" id="574656"/>
    <lineage>
        <taxon>Eukaryota</taxon>
        <taxon>Fungi</taxon>
        <taxon>Dikarya</taxon>
        <taxon>Ascomycota</taxon>
        <taxon>Pezizomycotina</taxon>
        <taxon>Dothideomycetes</taxon>
        <taxon>Dothideomycetidae</taxon>
        <taxon>Mycosphaerellales</taxon>
        <taxon>Teratosphaeriaceae</taxon>
        <taxon>Recurvomyces</taxon>
    </lineage>
</organism>
<accession>A0AAE0WXZ4</accession>
<feature type="compositionally biased region" description="Basic and acidic residues" evidence="1">
    <location>
        <begin position="139"/>
        <end position="156"/>
    </location>
</feature>
<dbReference type="Proteomes" id="UP001274830">
    <property type="component" value="Unassembled WGS sequence"/>
</dbReference>
<gene>
    <name evidence="2" type="ORF">LTR78_000574</name>
</gene>
<feature type="compositionally biased region" description="Polar residues" evidence="1">
    <location>
        <begin position="1"/>
        <end position="14"/>
    </location>
</feature>
<protein>
    <submittedName>
        <fullName evidence="2">Uncharacterized protein</fullName>
    </submittedName>
</protein>
<feature type="compositionally biased region" description="Basic and acidic residues" evidence="1">
    <location>
        <begin position="40"/>
        <end position="54"/>
    </location>
</feature>
<dbReference type="AlphaFoldDB" id="A0AAE0WXZ4"/>
<feature type="region of interest" description="Disordered" evidence="1">
    <location>
        <begin position="82"/>
        <end position="102"/>
    </location>
</feature>
<evidence type="ECO:0000256" key="1">
    <source>
        <dbReference type="SAM" id="MobiDB-lite"/>
    </source>
</evidence>
<evidence type="ECO:0000313" key="2">
    <source>
        <dbReference type="EMBL" id="KAK3680197.1"/>
    </source>
</evidence>
<feature type="compositionally biased region" description="Basic and acidic residues" evidence="1">
    <location>
        <begin position="15"/>
        <end position="28"/>
    </location>
</feature>
<dbReference type="EMBL" id="JAUTXT010000001">
    <property type="protein sequence ID" value="KAK3680197.1"/>
    <property type="molecule type" value="Genomic_DNA"/>
</dbReference>
<keyword evidence="3" id="KW-1185">Reference proteome</keyword>
<reference evidence="2" key="1">
    <citation type="submission" date="2023-07" db="EMBL/GenBank/DDBJ databases">
        <title>Black Yeasts Isolated from many extreme environments.</title>
        <authorList>
            <person name="Coleine C."/>
            <person name="Stajich J.E."/>
            <person name="Selbmann L."/>
        </authorList>
    </citation>
    <scope>NUCLEOTIDE SEQUENCE</scope>
    <source>
        <strain evidence="2">CCFEE 5485</strain>
    </source>
</reference>
<proteinExistence type="predicted"/>
<evidence type="ECO:0000313" key="3">
    <source>
        <dbReference type="Proteomes" id="UP001274830"/>
    </source>
</evidence>
<feature type="region of interest" description="Disordered" evidence="1">
    <location>
        <begin position="139"/>
        <end position="190"/>
    </location>
</feature>
<sequence length="190" mass="20760">MGQSQSTRRSATTKTDGKRSPSQEKHTSADSSTPFAVKAADLDIDRSTITEKHSSYGGTTATRSRANTMSFGSTMVGSTTLSLGIDDMDGHADVSRPPPPPRIRHLSELIDPAELPIDAHVRSPSGHLLAPEQFLVHPDRPLSMRERQEEIREKMRSASRMGVEAEPAVAQMPSPPKSKKRKGCRNCFRA</sequence>
<name>A0AAE0WXZ4_9PEZI</name>
<feature type="region of interest" description="Disordered" evidence="1">
    <location>
        <begin position="1"/>
        <end position="64"/>
    </location>
</feature>
<comment type="caution">
    <text evidence="2">The sequence shown here is derived from an EMBL/GenBank/DDBJ whole genome shotgun (WGS) entry which is preliminary data.</text>
</comment>